<name>A0A7J6UHK8_PEROL</name>
<dbReference type="Proteomes" id="UP000553632">
    <property type="component" value="Unassembled WGS sequence"/>
</dbReference>
<dbReference type="EMBL" id="JABANM010006626">
    <property type="protein sequence ID" value="KAF4745620.1"/>
    <property type="molecule type" value="Genomic_DNA"/>
</dbReference>
<evidence type="ECO:0000256" key="1">
    <source>
        <dbReference type="SAM" id="SignalP"/>
    </source>
</evidence>
<dbReference type="EMBL" id="JABANO010003545">
    <property type="protein sequence ID" value="KAF4756685.1"/>
    <property type="molecule type" value="Genomic_DNA"/>
</dbReference>
<protein>
    <submittedName>
        <fullName evidence="3">Uncharacterized protein</fullName>
    </submittedName>
</protein>
<dbReference type="Proteomes" id="UP000574390">
    <property type="component" value="Unassembled WGS sequence"/>
</dbReference>
<feature type="chain" id="PRO_5036400791" evidence="1">
    <location>
        <begin position="21"/>
        <end position="200"/>
    </location>
</feature>
<keyword evidence="4" id="KW-1185">Reference proteome</keyword>
<evidence type="ECO:0000313" key="3">
    <source>
        <dbReference type="EMBL" id="KAF4756685.1"/>
    </source>
</evidence>
<reference evidence="4 5" key="1">
    <citation type="submission" date="2020-04" db="EMBL/GenBank/DDBJ databases">
        <title>Perkinsus olseni comparative genomics.</title>
        <authorList>
            <person name="Bogema D.R."/>
        </authorList>
    </citation>
    <scope>NUCLEOTIDE SEQUENCE [LARGE SCALE GENOMIC DNA]</scope>
    <source>
        <strain evidence="2">ATCC PRA-205</strain>
        <strain evidence="3 4">ATCC PRA-207</strain>
    </source>
</reference>
<dbReference type="AlphaFoldDB" id="A0A7J6UHK8"/>
<comment type="caution">
    <text evidence="3">The sequence shown here is derived from an EMBL/GenBank/DDBJ whole genome shotgun (WGS) entry which is preliminary data.</text>
</comment>
<proteinExistence type="predicted"/>
<evidence type="ECO:0000313" key="2">
    <source>
        <dbReference type="EMBL" id="KAF4745620.1"/>
    </source>
</evidence>
<organism evidence="3 4">
    <name type="scientific">Perkinsus olseni</name>
    <name type="common">Perkinsus atlanticus</name>
    <dbReference type="NCBI Taxonomy" id="32597"/>
    <lineage>
        <taxon>Eukaryota</taxon>
        <taxon>Sar</taxon>
        <taxon>Alveolata</taxon>
        <taxon>Perkinsozoa</taxon>
        <taxon>Perkinsea</taxon>
        <taxon>Perkinsida</taxon>
        <taxon>Perkinsidae</taxon>
        <taxon>Perkinsus</taxon>
    </lineage>
</organism>
<sequence>MLLPEVIAAATALLSTVASATTWVRTADLPPGQRDDTNGVVVGVKPSTMGCEVNLYSNGERRMRFFFDAQPPENEISYFRFTDFTTNMDYSFDRNYYDSRTQTRRFKGQDRPLVGDKQNWYALKEAGLLPLGHLSPSTIEIIKTTMPPTRNVPSQESCITMALAILNDPPQGYGGEEDTWLPRFHREKTAMMQSALVGLR</sequence>
<evidence type="ECO:0000313" key="4">
    <source>
        <dbReference type="Proteomes" id="UP000553632"/>
    </source>
</evidence>
<evidence type="ECO:0000313" key="5">
    <source>
        <dbReference type="Proteomes" id="UP000574390"/>
    </source>
</evidence>
<feature type="signal peptide" evidence="1">
    <location>
        <begin position="1"/>
        <end position="20"/>
    </location>
</feature>
<keyword evidence="1" id="KW-0732">Signal</keyword>
<gene>
    <name evidence="2" type="ORF">FOZ62_000888</name>
    <name evidence="3" type="ORF">FOZ63_018340</name>
</gene>
<accession>A0A7J6UHK8</accession>